<evidence type="ECO:0000313" key="3">
    <source>
        <dbReference type="Proteomes" id="UP001589775"/>
    </source>
</evidence>
<gene>
    <name evidence="2" type="ORF">ACFFJ6_20465</name>
</gene>
<keyword evidence="1" id="KW-1133">Transmembrane helix</keyword>
<organism evidence="2 3">
    <name type="scientific">Rhodopseudomonas telluris</name>
    <dbReference type="NCBI Taxonomy" id="644215"/>
    <lineage>
        <taxon>Bacteria</taxon>
        <taxon>Pseudomonadati</taxon>
        <taxon>Pseudomonadota</taxon>
        <taxon>Alphaproteobacteria</taxon>
        <taxon>Hyphomicrobiales</taxon>
        <taxon>Nitrobacteraceae</taxon>
        <taxon>Rhodopseudomonas</taxon>
    </lineage>
</organism>
<feature type="transmembrane region" description="Helical" evidence="1">
    <location>
        <begin position="21"/>
        <end position="45"/>
    </location>
</feature>
<keyword evidence="3" id="KW-1185">Reference proteome</keyword>
<sequence>MRRQVSTTQSKTAEHARAWPAFLVNAEVLMLSAAFGLIAAVVIGAPHLRLP</sequence>
<proteinExistence type="predicted"/>
<reference evidence="2 3" key="1">
    <citation type="submission" date="2024-09" db="EMBL/GenBank/DDBJ databases">
        <authorList>
            <person name="Sun Q."/>
            <person name="Mori K."/>
        </authorList>
    </citation>
    <scope>NUCLEOTIDE SEQUENCE [LARGE SCALE GENOMIC DNA]</scope>
    <source>
        <strain evidence="2 3">KCTC 23279</strain>
    </source>
</reference>
<comment type="caution">
    <text evidence="2">The sequence shown here is derived from an EMBL/GenBank/DDBJ whole genome shotgun (WGS) entry which is preliminary data.</text>
</comment>
<name>A0ABV6EXA7_9BRAD</name>
<keyword evidence="1" id="KW-0472">Membrane</keyword>
<dbReference type="RefSeq" id="WP_378391260.1">
    <property type="nucleotide sequence ID" value="NZ_JBHLWM010000008.1"/>
</dbReference>
<dbReference type="EMBL" id="JBHLWM010000008">
    <property type="protein sequence ID" value="MFC0242874.1"/>
    <property type="molecule type" value="Genomic_DNA"/>
</dbReference>
<evidence type="ECO:0000313" key="2">
    <source>
        <dbReference type="EMBL" id="MFC0242874.1"/>
    </source>
</evidence>
<dbReference type="Proteomes" id="UP001589775">
    <property type="component" value="Unassembled WGS sequence"/>
</dbReference>
<accession>A0ABV6EXA7</accession>
<evidence type="ECO:0000256" key="1">
    <source>
        <dbReference type="SAM" id="Phobius"/>
    </source>
</evidence>
<protein>
    <submittedName>
        <fullName evidence="2">Uncharacterized protein</fullName>
    </submittedName>
</protein>
<keyword evidence="1" id="KW-0812">Transmembrane</keyword>